<evidence type="ECO:0000313" key="2">
    <source>
        <dbReference type="Proteomes" id="UP000499080"/>
    </source>
</evidence>
<keyword evidence="2" id="KW-1185">Reference proteome</keyword>
<evidence type="ECO:0000313" key="1">
    <source>
        <dbReference type="EMBL" id="GBM93341.1"/>
    </source>
</evidence>
<sequence length="108" mass="11508">MGGRDGDGLFIPCPPNASVQTSYSQLGLGAVRDGGSSKSVTEIETRKGVAEVGVDYERASLQPVGNKAAKRCRQSERQRLRGVKLLGPFVGSWTFVRGGHACSFHLTT</sequence>
<accession>A0A4Y2JSE9</accession>
<comment type="caution">
    <text evidence="1">The sequence shown here is derived from an EMBL/GenBank/DDBJ whole genome shotgun (WGS) entry which is preliminary data.</text>
</comment>
<proteinExistence type="predicted"/>
<name>A0A4Y2JSE9_ARAVE</name>
<dbReference type="EMBL" id="BGPR01003867">
    <property type="protein sequence ID" value="GBM93341.1"/>
    <property type="molecule type" value="Genomic_DNA"/>
</dbReference>
<reference evidence="1 2" key="1">
    <citation type="journal article" date="2019" name="Sci. Rep.">
        <title>Orb-weaving spider Araneus ventricosus genome elucidates the spidroin gene catalogue.</title>
        <authorList>
            <person name="Kono N."/>
            <person name="Nakamura H."/>
            <person name="Ohtoshi R."/>
            <person name="Moran D.A.P."/>
            <person name="Shinohara A."/>
            <person name="Yoshida Y."/>
            <person name="Fujiwara M."/>
            <person name="Mori M."/>
            <person name="Tomita M."/>
            <person name="Arakawa K."/>
        </authorList>
    </citation>
    <scope>NUCLEOTIDE SEQUENCE [LARGE SCALE GENOMIC DNA]</scope>
</reference>
<organism evidence="1 2">
    <name type="scientific">Araneus ventricosus</name>
    <name type="common">Orbweaver spider</name>
    <name type="synonym">Epeira ventricosa</name>
    <dbReference type="NCBI Taxonomy" id="182803"/>
    <lineage>
        <taxon>Eukaryota</taxon>
        <taxon>Metazoa</taxon>
        <taxon>Ecdysozoa</taxon>
        <taxon>Arthropoda</taxon>
        <taxon>Chelicerata</taxon>
        <taxon>Arachnida</taxon>
        <taxon>Araneae</taxon>
        <taxon>Araneomorphae</taxon>
        <taxon>Entelegynae</taxon>
        <taxon>Araneoidea</taxon>
        <taxon>Araneidae</taxon>
        <taxon>Araneus</taxon>
    </lineage>
</organism>
<dbReference type="Proteomes" id="UP000499080">
    <property type="component" value="Unassembled WGS sequence"/>
</dbReference>
<protein>
    <submittedName>
        <fullName evidence="1">Uncharacterized protein</fullName>
    </submittedName>
</protein>
<gene>
    <name evidence="1" type="ORF">AVEN_213002_1</name>
</gene>
<dbReference type="AlphaFoldDB" id="A0A4Y2JSE9"/>